<organism evidence="1">
    <name type="scientific">marine sediment metagenome</name>
    <dbReference type="NCBI Taxonomy" id="412755"/>
    <lineage>
        <taxon>unclassified sequences</taxon>
        <taxon>metagenomes</taxon>
        <taxon>ecological metagenomes</taxon>
    </lineage>
</organism>
<gene>
    <name evidence="1" type="ORF">LCGC14_1153980</name>
</gene>
<comment type="caution">
    <text evidence="1">The sequence shown here is derived from an EMBL/GenBank/DDBJ whole genome shotgun (WGS) entry which is preliminary data.</text>
</comment>
<protein>
    <submittedName>
        <fullName evidence="1">Uncharacterized protein</fullName>
    </submittedName>
</protein>
<evidence type="ECO:0000313" key="1">
    <source>
        <dbReference type="EMBL" id="KKM98828.1"/>
    </source>
</evidence>
<sequence>MENFKNHINQTKKWMKQFAPETLLKWVQTCSIYRGNQKYQLRFELLLAIILSIKEDDFEYEELGYDDFKEFITNFKDKTNHISIEDFYIFDQLNLIPYFYRKRKYYFFNGITERPYESLRILDWIFLLARQSPSSELSLIHHLFLQSLIFQTRLLVDLKHEFINDSYEIDDFQVPPQNFLKKFCSQFLVPISVSNDKFVLKLGETSFETQEDLKKLIDGDYFKHLYIKTSKDQFFMLPQLHIELLPSIFLDIIINSSDTEKLTSNIIRNLISRFRFYCGRFFSPNNLIIAIGNKTERFSKNIDLLILFDDYLLLFKLVNPLSKEISEGINEAHELLEHCVKRIQNEEDVYFAVDENKSYKIPTKELHIVTITIFESIRSGFHQIKMNFRTDFSKQLFSLRDLIAMFELLPSKHSFIKYLQEREQYREKFFNVNGINILALYLMNNESIPDSGEDKIFLYPHFWIDYYSKHLFDKYKDNIYELVEKDYPHRYNLVKKWNQDRDLYECIDTYTLQGANIIKTENKLIWVFNPSQHQNLDHEDFRFAMRVIGPMYSDYLQRILTPLNELMASYSGYTLHGLYLIPLRMCENNPQVEKFKEIWLKVDLNNPIIVTSFVNADLKLISLIFYDFKLWCEKFNNSQKNDNCRYAIAQFIISIIDLNEAKQSEKEKVDKMEKFLRLHFKESEKDYIVLETPTWNPQIILYPACQKVHQGDQEMVIKQVEEYFRVNQIEKRTYTPEESKDIYNEVYHFLYNKFREKTSSNDLSLLLRAYAELELIEARRYHLLMETGMKSDELLDSDYLRYFRKELKEIMNLSGSTRFLIESILNFGLADGKRINAIDYGYLQALSSYLVIISQKSDFTHSEVLDNLIQIKDNYKFDEIQEPSTFNYDNYIDKKFNGKIKLSRSLLESEINQGLKVDKMQLTLDGEEMEILMVLENAFLEEFKFTYTDMMRVLFILSTSEFTSIEQGFFPLIRIEYENLKNKILKDYKIQFEGITDILGSKSASITEVVIRNIINFISLDFNIYKDEEILLQFKLLKKKERLTICPLIKLNKDDEYIFGYECCHLSFNLWRHYVLSGVFPYFISANSSLSRALSLIHTYRDKNFEDLCGDIAKDVLGEKNCILRLKKFNTISKELPKNPDCGEIDLLAVNPIIKIIFVLDAKNYYLKFHPYDIKNQINRILTSENSDFVKLKKKEEFVSDNLDLFLEYFQINDKLEWTIKKGFVIRHNFPTAHVPNYNVDFVFEEDLKDYLRKR</sequence>
<dbReference type="EMBL" id="LAZR01005572">
    <property type="protein sequence ID" value="KKM98828.1"/>
    <property type="molecule type" value="Genomic_DNA"/>
</dbReference>
<reference evidence="1" key="1">
    <citation type="journal article" date="2015" name="Nature">
        <title>Complex archaea that bridge the gap between prokaryotes and eukaryotes.</title>
        <authorList>
            <person name="Spang A."/>
            <person name="Saw J.H."/>
            <person name="Jorgensen S.L."/>
            <person name="Zaremba-Niedzwiedzka K."/>
            <person name="Martijn J."/>
            <person name="Lind A.E."/>
            <person name="van Eijk R."/>
            <person name="Schleper C."/>
            <person name="Guy L."/>
            <person name="Ettema T.J."/>
        </authorList>
    </citation>
    <scope>NUCLEOTIDE SEQUENCE</scope>
</reference>
<name>A0A0F9LZK7_9ZZZZ</name>
<proteinExistence type="predicted"/>
<dbReference type="AlphaFoldDB" id="A0A0F9LZK7"/>
<accession>A0A0F9LZK7</accession>